<keyword evidence="3" id="KW-1185">Reference proteome</keyword>
<dbReference type="Gene3D" id="3.40.350.10">
    <property type="entry name" value="Creatinase/prolidase N-terminal domain"/>
    <property type="match status" value="2"/>
</dbReference>
<dbReference type="EMBL" id="LJQC01000706">
    <property type="protein sequence ID" value="KPW95229.1"/>
    <property type="molecule type" value="Genomic_DNA"/>
</dbReference>
<reference evidence="2 3" key="1">
    <citation type="submission" date="2015-09" db="EMBL/GenBank/DDBJ databases">
        <title>Genome announcement of multiple Pseudomonas syringae strains.</title>
        <authorList>
            <person name="Thakur S."/>
            <person name="Wang P.W."/>
            <person name="Gong Y."/>
            <person name="Weir B.S."/>
            <person name="Guttman D.S."/>
        </authorList>
    </citation>
    <scope>NUCLEOTIDE SEQUENCE [LARGE SCALE GENOMIC DNA]</scope>
    <source>
        <strain evidence="2 3">ICMP17001</strain>
    </source>
</reference>
<sequence>MSGSAGESMSTQSNASSGVAERLAQTRALMSRERIDAYLVPSADPHLSEYLPGYWQGRQWLSGFHGSVGTLIITQDFAGIWADSRYWEQATKELAGSGIELVKLMPGQQGPLEWLADEAKAESVVAVDGAVLAVASSRTLASKLYERGARLRTDIDLLTELWQDRPALPSHPIYEHLPPQASLDRSEKLARVRQIIVERKADWHFIATLDDIAWLFNLRGADVSYNPVFIAFALIGPQSVTLFVDSK</sequence>
<dbReference type="AlphaFoldDB" id="A0A0P9MTJ9"/>
<organism evidence="2 3">
    <name type="scientific">Pseudomonas syringae pv. coryli</name>
    <dbReference type="NCBI Taxonomy" id="317659"/>
    <lineage>
        <taxon>Bacteria</taxon>
        <taxon>Pseudomonadati</taxon>
        <taxon>Pseudomonadota</taxon>
        <taxon>Gammaproteobacteria</taxon>
        <taxon>Pseudomonadales</taxon>
        <taxon>Pseudomonadaceae</taxon>
        <taxon>Pseudomonas</taxon>
    </lineage>
</organism>
<evidence type="ECO:0000313" key="2">
    <source>
        <dbReference type="EMBL" id="KPW95229.1"/>
    </source>
</evidence>
<dbReference type="InterPro" id="IPR000587">
    <property type="entry name" value="Creatinase_N"/>
</dbReference>
<proteinExistence type="predicted"/>
<name>A0A0P9MTJ9_9PSED</name>
<protein>
    <submittedName>
        <fullName evidence="2">Peptidase, M24 family protein</fullName>
    </submittedName>
</protein>
<dbReference type="PANTHER" id="PTHR43763:SF6">
    <property type="entry name" value="XAA-PRO AMINOPEPTIDASE 1"/>
    <property type="match status" value="1"/>
</dbReference>
<accession>A0A0P9MTJ9</accession>
<dbReference type="Pfam" id="PF16189">
    <property type="entry name" value="Creatinase_N_2"/>
    <property type="match status" value="1"/>
</dbReference>
<dbReference type="PANTHER" id="PTHR43763">
    <property type="entry name" value="XAA-PRO AMINOPEPTIDASE 1"/>
    <property type="match status" value="1"/>
</dbReference>
<feature type="domain" description="Creatinase N-terminal" evidence="1">
    <location>
        <begin position="22"/>
        <end position="144"/>
    </location>
</feature>
<evidence type="ECO:0000313" key="3">
    <source>
        <dbReference type="Proteomes" id="UP000051335"/>
    </source>
</evidence>
<feature type="non-terminal residue" evidence="2">
    <location>
        <position position="247"/>
    </location>
</feature>
<dbReference type="Pfam" id="PF01321">
    <property type="entry name" value="Creatinase_N"/>
    <property type="match status" value="1"/>
</dbReference>
<dbReference type="SUPFAM" id="SSF53092">
    <property type="entry name" value="Creatinase/prolidase N-terminal domain"/>
    <property type="match status" value="1"/>
</dbReference>
<dbReference type="InterPro" id="IPR029149">
    <property type="entry name" value="Creatin/AminoP/Spt16_N"/>
</dbReference>
<dbReference type="Proteomes" id="UP000051335">
    <property type="component" value="Unassembled WGS sequence"/>
</dbReference>
<gene>
    <name evidence="2" type="ORF">ALO75_04279</name>
</gene>
<dbReference type="InterPro" id="IPR050422">
    <property type="entry name" value="X-Pro_aminopeptidase_P"/>
</dbReference>
<evidence type="ECO:0000259" key="1">
    <source>
        <dbReference type="Pfam" id="PF01321"/>
    </source>
</evidence>
<comment type="caution">
    <text evidence="2">The sequence shown here is derived from an EMBL/GenBank/DDBJ whole genome shotgun (WGS) entry which is preliminary data.</text>
</comment>